<feature type="compositionally biased region" description="Basic and acidic residues" evidence="1">
    <location>
        <begin position="280"/>
        <end position="296"/>
    </location>
</feature>
<feature type="compositionally biased region" description="Low complexity" evidence="1">
    <location>
        <begin position="578"/>
        <end position="589"/>
    </location>
</feature>
<organism evidence="2 3">
    <name type="scientific">Phytophthora fragariae</name>
    <dbReference type="NCBI Taxonomy" id="53985"/>
    <lineage>
        <taxon>Eukaryota</taxon>
        <taxon>Sar</taxon>
        <taxon>Stramenopiles</taxon>
        <taxon>Oomycota</taxon>
        <taxon>Peronosporomycetes</taxon>
        <taxon>Peronosporales</taxon>
        <taxon>Peronosporaceae</taxon>
        <taxon>Phytophthora</taxon>
    </lineage>
</organism>
<evidence type="ECO:0000313" key="2">
    <source>
        <dbReference type="EMBL" id="KAE9320859.1"/>
    </source>
</evidence>
<name>A0A6A4E6X1_9STRA</name>
<comment type="caution">
    <text evidence="2">The sequence shown here is derived from an EMBL/GenBank/DDBJ whole genome shotgun (WGS) entry which is preliminary data.</text>
</comment>
<accession>A0A6A4E6X1</accession>
<feature type="region of interest" description="Disordered" evidence="1">
    <location>
        <begin position="270"/>
        <end position="307"/>
    </location>
</feature>
<dbReference type="AlphaFoldDB" id="A0A6A4E6X1"/>
<proteinExistence type="predicted"/>
<sequence length="697" mass="77612">MAESSRYALFKPDVLETVGYAYGRATSTERQGVYDVERLASGRWVDLGAFATQRGAAEVERRGVTEEEALSGIGTYVGSALCVARVPPGKPKVWDYGVVAGYTWCDRTITGTLQITFIEGTSNVAFVKEELQDLAIATYALRPCQMRGTADIMPAEMRSLHAAAHGHFNGVGEPARRSSTTVLKKLTMNLIDESQAVPVYNLDKTRIEFLKIEHILNYVFYQEGRRRAPQGMDVAASLFAPDAEPGRADDHGPHGHNSTDAERMYQHYDSDDDLAPAEPSRGDRPSERAKRGRDELPVEAASNQRDSRLTALRRRLEDDPEMVRDIVQLIAFRQSNLSNGSASSLVNTATTEPKSQFRSSRQQGIVHGAMTNGKYLSLDAQLFVETMQSQANIFDYLPHPGVARGFYGWDFGFRGLTIRHFAPMDVEVEREYLRRYDMTDFSSKNKLPEPQRASDLADVLAALEVLSVLVSEMYVNAVVELVDAARRFLLLLRKTKSMQGPEAVPELVAWIDDRFESFRSCLAREYIVAAEEVKSHFQFNHESYARVVQRVTNLKVEAALRSPATQKPAGRQSKLKQRGSSSSSLRSGRGISVPTDVVAALPIRKGKKVCMKFLSAEGCPGRSVGPTWLKVTEEALFCRCKTIAGRLFGPSWLTVTTEASFCRRKRITGRQTGAWWLKVTEKTLFGRCQPQDNTPLG</sequence>
<evidence type="ECO:0000256" key="1">
    <source>
        <dbReference type="SAM" id="MobiDB-lite"/>
    </source>
</evidence>
<protein>
    <submittedName>
        <fullName evidence="2">Uncharacterized protein</fullName>
    </submittedName>
</protein>
<dbReference type="Proteomes" id="UP000437068">
    <property type="component" value="Unassembled WGS sequence"/>
</dbReference>
<reference evidence="2 3" key="1">
    <citation type="submission" date="2018-08" db="EMBL/GenBank/DDBJ databases">
        <title>Genomic investigation of the strawberry pathogen Phytophthora fragariae indicates pathogenicity is determined by transcriptional variation in three key races.</title>
        <authorList>
            <person name="Adams T.M."/>
            <person name="Armitage A.D."/>
            <person name="Sobczyk M.K."/>
            <person name="Bates H.J."/>
            <person name="Dunwell J.M."/>
            <person name="Nellist C.F."/>
            <person name="Harrison R.J."/>
        </authorList>
    </citation>
    <scope>NUCLEOTIDE SEQUENCE [LARGE SCALE GENOMIC DNA]</scope>
    <source>
        <strain evidence="2 3">A4</strain>
    </source>
</reference>
<gene>
    <name evidence="2" type="ORF">PF001_g5188</name>
</gene>
<dbReference type="EMBL" id="QXGE01000189">
    <property type="protein sequence ID" value="KAE9320859.1"/>
    <property type="molecule type" value="Genomic_DNA"/>
</dbReference>
<evidence type="ECO:0000313" key="3">
    <source>
        <dbReference type="Proteomes" id="UP000437068"/>
    </source>
</evidence>
<feature type="region of interest" description="Disordered" evidence="1">
    <location>
        <begin position="562"/>
        <end position="589"/>
    </location>
</feature>